<feature type="transmembrane region" description="Helical" evidence="6">
    <location>
        <begin position="104"/>
        <end position="124"/>
    </location>
</feature>
<evidence type="ECO:0000256" key="5">
    <source>
        <dbReference type="ARBA" id="ARBA00023136"/>
    </source>
</evidence>
<evidence type="ECO:0000313" key="8">
    <source>
        <dbReference type="EMBL" id="MDQ0518086.1"/>
    </source>
</evidence>
<evidence type="ECO:0000256" key="6">
    <source>
        <dbReference type="SAM" id="Phobius"/>
    </source>
</evidence>
<protein>
    <submittedName>
        <fullName evidence="8">Cytochrome b</fullName>
    </submittedName>
</protein>
<dbReference type="RefSeq" id="WP_266283507.1">
    <property type="nucleotide sequence ID" value="NZ_JAPKNF010000003.1"/>
</dbReference>
<dbReference type="PANTHER" id="PTHR30485">
    <property type="entry name" value="NI/FE-HYDROGENASE 1 B-TYPE CYTOCHROME SUBUNIT"/>
    <property type="match status" value="1"/>
</dbReference>
<keyword evidence="3 6" id="KW-0812">Transmembrane</keyword>
<feature type="transmembrane region" description="Helical" evidence="6">
    <location>
        <begin position="20"/>
        <end position="42"/>
    </location>
</feature>
<dbReference type="InterPro" id="IPR016174">
    <property type="entry name" value="Di-haem_cyt_TM"/>
</dbReference>
<evidence type="ECO:0000256" key="1">
    <source>
        <dbReference type="ARBA" id="ARBA00004651"/>
    </source>
</evidence>
<reference evidence="8 9" key="1">
    <citation type="submission" date="2023-07" db="EMBL/GenBank/DDBJ databases">
        <title>Genomic Encyclopedia of Type Strains, Phase IV (KMG-IV): sequencing the most valuable type-strain genomes for metagenomic binning, comparative biology and taxonomic classification.</title>
        <authorList>
            <person name="Goeker M."/>
        </authorList>
    </citation>
    <scope>NUCLEOTIDE SEQUENCE [LARGE SCALE GENOMIC DNA]</scope>
    <source>
        <strain evidence="8 9">B1-1</strain>
    </source>
</reference>
<evidence type="ECO:0000256" key="3">
    <source>
        <dbReference type="ARBA" id="ARBA00022692"/>
    </source>
</evidence>
<dbReference type="PANTHER" id="PTHR30485:SF2">
    <property type="entry name" value="BLL0597 PROTEIN"/>
    <property type="match status" value="1"/>
</dbReference>
<dbReference type="Gene3D" id="1.20.950.20">
    <property type="entry name" value="Transmembrane di-heme cytochromes, Chain C"/>
    <property type="match status" value="1"/>
</dbReference>
<evidence type="ECO:0000259" key="7">
    <source>
        <dbReference type="Pfam" id="PF01292"/>
    </source>
</evidence>
<keyword evidence="9" id="KW-1185">Reference proteome</keyword>
<dbReference type="InterPro" id="IPR011577">
    <property type="entry name" value="Cyt_b561_bac/Ni-Hgenase"/>
</dbReference>
<evidence type="ECO:0000313" key="9">
    <source>
        <dbReference type="Proteomes" id="UP001223743"/>
    </source>
</evidence>
<keyword evidence="4 6" id="KW-1133">Transmembrane helix</keyword>
<feature type="transmembrane region" description="Helical" evidence="6">
    <location>
        <begin position="48"/>
        <end position="66"/>
    </location>
</feature>
<feature type="transmembrane region" description="Helical" evidence="6">
    <location>
        <begin position="144"/>
        <end position="164"/>
    </location>
</feature>
<dbReference type="Proteomes" id="UP001223743">
    <property type="component" value="Unassembled WGS sequence"/>
</dbReference>
<accession>A0ABU0MAW3</accession>
<comment type="caution">
    <text evidence="8">The sequence shown here is derived from an EMBL/GenBank/DDBJ whole genome shotgun (WGS) entry which is preliminary data.</text>
</comment>
<dbReference type="Pfam" id="PF01292">
    <property type="entry name" value="Ni_hydr_CYTB"/>
    <property type="match status" value="1"/>
</dbReference>
<evidence type="ECO:0000256" key="4">
    <source>
        <dbReference type="ARBA" id="ARBA00022989"/>
    </source>
</evidence>
<dbReference type="SUPFAM" id="SSF81342">
    <property type="entry name" value="Transmembrane di-heme cytochromes"/>
    <property type="match status" value="1"/>
</dbReference>
<keyword evidence="5 6" id="KW-0472">Membrane</keyword>
<organism evidence="8 9">
    <name type="scientific">Kaistia geumhonensis</name>
    <dbReference type="NCBI Taxonomy" id="410839"/>
    <lineage>
        <taxon>Bacteria</taxon>
        <taxon>Pseudomonadati</taxon>
        <taxon>Pseudomonadota</taxon>
        <taxon>Alphaproteobacteria</taxon>
        <taxon>Hyphomicrobiales</taxon>
        <taxon>Kaistiaceae</taxon>
        <taxon>Kaistia</taxon>
    </lineage>
</organism>
<keyword evidence="2" id="KW-1003">Cell membrane</keyword>
<comment type="subcellular location">
    <subcellularLocation>
        <location evidence="1">Cell membrane</location>
        <topology evidence="1">Multi-pass membrane protein</topology>
    </subcellularLocation>
</comment>
<dbReference type="EMBL" id="JAUSWJ010000001">
    <property type="protein sequence ID" value="MDQ0518086.1"/>
    <property type="molecule type" value="Genomic_DNA"/>
</dbReference>
<sequence length="188" mass="20412">MSRPIEAAAMTGRVRVWDPVVRAFHWGLVVAIATAWLSAGEWQAVHEVAGYCAAALIAIRLVWGVIGPREARFSAFVRRPSVVFGYLKDIAAGRERRFLGHNPAGGAMIVALILAIIAQASMGYLLTTDAFFGVDWLEELHEALAYGILGLIGLHLAGVLLASIRHRENLPLAMVTGRKRPLLADEAH</sequence>
<feature type="domain" description="Cytochrome b561 bacterial/Ni-hydrogenase" evidence="7">
    <location>
        <begin position="16"/>
        <end position="177"/>
    </location>
</feature>
<name>A0ABU0MAW3_9HYPH</name>
<dbReference type="InterPro" id="IPR051542">
    <property type="entry name" value="Hydrogenase_cytochrome"/>
</dbReference>
<proteinExistence type="predicted"/>
<gene>
    <name evidence="8" type="ORF">QO015_003699</name>
</gene>
<evidence type="ECO:0000256" key="2">
    <source>
        <dbReference type="ARBA" id="ARBA00022475"/>
    </source>
</evidence>